<dbReference type="PROSITE" id="PS50089">
    <property type="entry name" value="ZF_RING_2"/>
    <property type="match status" value="1"/>
</dbReference>
<dbReference type="OrthoDB" id="29373at2759"/>
<dbReference type="InterPro" id="IPR013083">
    <property type="entry name" value="Znf_RING/FYVE/PHD"/>
</dbReference>
<evidence type="ECO:0000256" key="1">
    <source>
        <dbReference type="ARBA" id="ARBA00022723"/>
    </source>
</evidence>
<keyword evidence="2 4" id="KW-0863">Zinc-finger</keyword>
<dbReference type="Pfam" id="PF13920">
    <property type="entry name" value="zf-C3HC4_3"/>
    <property type="match status" value="1"/>
</dbReference>
<evidence type="ECO:0000256" key="4">
    <source>
        <dbReference type="PROSITE-ProRule" id="PRU00175"/>
    </source>
</evidence>
<dbReference type="InterPro" id="IPR051652">
    <property type="entry name" value="MDM2_MDM4_MUL1"/>
</dbReference>
<reference evidence="7 8" key="1">
    <citation type="journal article" date="2013" name="Genome Biol.">
        <title>Genome of Acanthamoeba castellanii highlights extensive lateral gene transfer and early evolution of tyrosine kinase signaling.</title>
        <authorList>
            <person name="Clarke M."/>
            <person name="Lohan A.J."/>
            <person name="Liu B."/>
            <person name="Lagkouvardos I."/>
            <person name="Roy S."/>
            <person name="Zafar N."/>
            <person name="Bertelli C."/>
            <person name="Schilde C."/>
            <person name="Kianianmomeni A."/>
            <person name="Burglin T.R."/>
            <person name="Frech C."/>
            <person name="Turcotte B."/>
            <person name="Kopec K.O."/>
            <person name="Synnott J.M."/>
            <person name="Choo C."/>
            <person name="Paponov I."/>
            <person name="Finkler A."/>
            <person name="Soon Heng Tan C."/>
            <person name="Hutchins A.P."/>
            <person name="Weinmeier T."/>
            <person name="Rattei T."/>
            <person name="Chu J.S."/>
            <person name="Gimenez G."/>
            <person name="Irimia M."/>
            <person name="Rigden D.J."/>
            <person name="Fitzpatrick D.A."/>
            <person name="Lorenzo-Morales J."/>
            <person name="Bateman A."/>
            <person name="Chiu C.H."/>
            <person name="Tang P."/>
            <person name="Hegemann P."/>
            <person name="Fromm H."/>
            <person name="Raoult D."/>
            <person name="Greub G."/>
            <person name="Miranda-Saavedra D."/>
            <person name="Chen N."/>
            <person name="Nash P."/>
            <person name="Ginger M.L."/>
            <person name="Horn M."/>
            <person name="Schaap P."/>
            <person name="Caler L."/>
            <person name="Loftus B."/>
        </authorList>
    </citation>
    <scope>NUCLEOTIDE SEQUENCE [LARGE SCALE GENOMIC DNA]</scope>
    <source>
        <strain evidence="7 8">Neff</strain>
    </source>
</reference>
<dbReference type="InterPro" id="IPR001841">
    <property type="entry name" value="Znf_RING"/>
</dbReference>
<dbReference type="VEuPathDB" id="AmoebaDB:ACA1_052340"/>
<keyword evidence="8" id="KW-1185">Reference proteome</keyword>
<dbReference type="Proteomes" id="UP000011083">
    <property type="component" value="Unassembled WGS sequence"/>
</dbReference>
<gene>
    <name evidence="7" type="ORF">ACA1_052340</name>
</gene>
<sequence length="384" mass="42538">MMATGEVIFNAQPQKARVAISCSNQRSRVYCLVLYVAQGPTLITRIAPQLYLTVIEEGWVLVKDPLRHPYTLQFGTQKEAEEFCKHVLVAKMASKAPHEPKTVQSIDLKPGQPAMVAEHQDQATVLLTCWLVDSHHHHTIAATPHWTSVGAQPASGRSAARGISDDHDEPLGVVTINVKKLRLGESALGMRDGLLGMRLKGTRLLVLETSASEPGSSTSLKSVLGLPSGRICVFKKKEKEKEKEQHPRDKARPSKNDDRQMGELKAEVRGLEAKLRIAQDTVDKMMGRKLERSSVEELASLEEILLTSYRLVIAQKVRLELKEEEKKKQQNKLGTQECVLCLDKARNAVLVPCGHACCCLGCAKKLTSCPLCRKEITDKLAIYL</sequence>
<protein>
    <submittedName>
        <fullName evidence="7">Zinc finger, C3HC4 type (RING finger) domain containing protein</fullName>
    </submittedName>
</protein>
<evidence type="ECO:0000313" key="8">
    <source>
        <dbReference type="Proteomes" id="UP000011083"/>
    </source>
</evidence>
<dbReference type="PANTHER" id="PTHR12183:SF32">
    <property type="entry name" value="MITOCHONDRIAL E3 UBIQUITIN PROTEIN LIGASE 1"/>
    <property type="match status" value="1"/>
</dbReference>
<dbReference type="Gene3D" id="3.30.40.10">
    <property type="entry name" value="Zinc/RING finger domain, C3HC4 (zinc finger)"/>
    <property type="match status" value="1"/>
</dbReference>
<dbReference type="EMBL" id="KB007909">
    <property type="protein sequence ID" value="ELR20545.1"/>
    <property type="molecule type" value="Genomic_DNA"/>
</dbReference>
<organism evidence="7 8">
    <name type="scientific">Acanthamoeba castellanii (strain ATCC 30010 / Neff)</name>
    <dbReference type="NCBI Taxonomy" id="1257118"/>
    <lineage>
        <taxon>Eukaryota</taxon>
        <taxon>Amoebozoa</taxon>
        <taxon>Discosea</taxon>
        <taxon>Longamoebia</taxon>
        <taxon>Centramoebida</taxon>
        <taxon>Acanthamoebidae</taxon>
        <taxon>Acanthamoeba</taxon>
    </lineage>
</organism>
<evidence type="ECO:0000256" key="2">
    <source>
        <dbReference type="ARBA" id="ARBA00022771"/>
    </source>
</evidence>
<feature type="domain" description="RING-type" evidence="6">
    <location>
        <begin position="338"/>
        <end position="373"/>
    </location>
</feature>
<evidence type="ECO:0000313" key="7">
    <source>
        <dbReference type="EMBL" id="ELR20545.1"/>
    </source>
</evidence>
<dbReference type="GeneID" id="14921408"/>
<dbReference type="AlphaFoldDB" id="L8H5W5"/>
<keyword evidence="3" id="KW-0862">Zinc</keyword>
<keyword evidence="1" id="KW-0479">Metal-binding</keyword>
<feature type="region of interest" description="Disordered" evidence="5">
    <location>
        <begin position="235"/>
        <end position="262"/>
    </location>
</feature>
<evidence type="ECO:0000256" key="3">
    <source>
        <dbReference type="ARBA" id="ARBA00022833"/>
    </source>
</evidence>
<dbReference type="PANTHER" id="PTHR12183">
    <property type="entry name" value="MITOCHONDRIAL UBIQUITIN LIGASE ACTIVATOR OF NFKB 1"/>
    <property type="match status" value="1"/>
</dbReference>
<evidence type="ECO:0000259" key="6">
    <source>
        <dbReference type="PROSITE" id="PS50089"/>
    </source>
</evidence>
<proteinExistence type="predicted"/>
<dbReference type="SMART" id="SM00184">
    <property type="entry name" value="RING"/>
    <property type="match status" value="1"/>
</dbReference>
<accession>L8H5W5</accession>
<dbReference type="RefSeq" id="XP_004343948.1">
    <property type="nucleotide sequence ID" value="XM_004343898.1"/>
</dbReference>
<dbReference type="STRING" id="1257118.L8H5W5"/>
<dbReference type="GO" id="GO:0016567">
    <property type="term" value="P:protein ubiquitination"/>
    <property type="evidence" value="ECO:0007669"/>
    <property type="project" value="TreeGrafter"/>
</dbReference>
<dbReference type="KEGG" id="acan:ACA1_052340"/>
<name>L8H5W5_ACACF</name>
<dbReference type="GO" id="GO:0004842">
    <property type="term" value="F:ubiquitin-protein transferase activity"/>
    <property type="evidence" value="ECO:0007669"/>
    <property type="project" value="TreeGrafter"/>
</dbReference>
<dbReference type="GO" id="GO:0008270">
    <property type="term" value="F:zinc ion binding"/>
    <property type="evidence" value="ECO:0007669"/>
    <property type="project" value="UniProtKB-KW"/>
</dbReference>
<dbReference type="SUPFAM" id="SSF57850">
    <property type="entry name" value="RING/U-box"/>
    <property type="match status" value="1"/>
</dbReference>
<evidence type="ECO:0000256" key="5">
    <source>
        <dbReference type="SAM" id="MobiDB-lite"/>
    </source>
</evidence>